<evidence type="ECO:0000259" key="4">
    <source>
        <dbReference type="Pfam" id="PF07715"/>
    </source>
</evidence>
<comment type="caution">
    <text evidence="5">The sequence shown here is derived from an EMBL/GenBank/DDBJ whole genome shotgun (WGS) entry which is preliminary data.</text>
</comment>
<dbReference type="GO" id="GO:0009279">
    <property type="term" value="C:cell outer membrane"/>
    <property type="evidence" value="ECO:0007669"/>
    <property type="project" value="UniProtKB-SubCell"/>
</dbReference>
<dbReference type="Proteomes" id="UP000533639">
    <property type="component" value="Unassembled WGS sequence"/>
</dbReference>
<dbReference type="InterPro" id="IPR023997">
    <property type="entry name" value="TonB-dep_OMP_SusC/RagA_CS"/>
</dbReference>
<keyword evidence="2" id="KW-0813">Transport</keyword>
<dbReference type="InterPro" id="IPR023996">
    <property type="entry name" value="TonB-dep_OMP_SusC/RagA"/>
</dbReference>
<comment type="similarity">
    <text evidence="2">Belongs to the TonB-dependent receptor family.</text>
</comment>
<feature type="chain" id="PRO_5040193526" evidence="3">
    <location>
        <begin position="24"/>
        <end position="1122"/>
    </location>
</feature>
<feature type="domain" description="TonB-dependent receptor plug" evidence="4">
    <location>
        <begin position="119"/>
        <end position="237"/>
    </location>
</feature>
<keyword evidence="2" id="KW-1134">Transmembrane beta strand</keyword>
<keyword evidence="2" id="KW-0472">Membrane</keyword>
<dbReference type="Gene3D" id="2.60.40.1120">
    <property type="entry name" value="Carboxypeptidase-like, regulatory domain"/>
    <property type="match status" value="1"/>
</dbReference>
<reference evidence="5 6" key="1">
    <citation type="submission" date="2020-06" db="EMBL/GenBank/DDBJ databases">
        <authorList>
            <person name="Criscuolo A."/>
        </authorList>
    </citation>
    <scope>NUCLEOTIDE SEQUENCE [LARGE SCALE GENOMIC DNA]</scope>
    <source>
        <strain evidence="5">PXU-55</strain>
    </source>
</reference>
<dbReference type="Pfam" id="PF13715">
    <property type="entry name" value="CarbopepD_reg_2"/>
    <property type="match status" value="1"/>
</dbReference>
<keyword evidence="6" id="KW-1185">Reference proteome</keyword>
<evidence type="ECO:0000256" key="1">
    <source>
        <dbReference type="ARBA" id="ARBA00022729"/>
    </source>
</evidence>
<feature type="signal peptide" evidence="3">
    <location>
        <begin position="1"/>
        <end position="23"/>
    </location>
</feature>
<evidence type="ECO:0000313" key="5">
    <source>
        <dbReference type="EMBL" id="CAC9973023.1"/>
    </source>
</evidence>
<keyword evidence="2" id="KW-0812">Transmembrane</keyword>
<dbReference type="PROSITE" id="PS52016">
    <property type="entry name" value="TONB_DEPENDENT_REC_3"/>
    <property type="match status" value="1"/>
</dbReference>
<evidence type="ECO:0000313" key="6">
    <source>
        <dbReference type="Proteomes" id="UP000533639"/>
    </source>
</evidence>
<dbReference type="AlphaFoldDB" id="A0A9N8P0H9"/>
<accession>A0A9N8P0H9</accession>
<dbReference type="GO" id="GO:0044718">
    <property type="term" value="P:siderophore transmembrane transport"/>
    <property type="evidence" value="ECO:0007669"/>
    <property type="project" value="TreeGrafter"/>
</dbReference>
<keyword evidence="2" id="KW-0998">Cell outer membrane</keyword>
<dbReference type="InterPro" id="IPR039426">
    <property type="entry name" value="TonB-dep_rcpt-like"/>
</dbReference>
<keyword evidence="1 3" id="KW-0732">Signal</keyword>
<evidence type="ECO:0000256" key="3">
    <source>
        <dbReference type="SAM" id="SignalP"/>
    </source>
</evidence>
<dbReference type="NCBIfam" id="TIGR04057">
    <property type="entry name" value="SusC_RagA_signa"/>
    <property type="match status" value="1"/>
</dbReference>
<organism evidence="5 6">
    <name type="scientific">Flavobacterium panici</name>
    <dbReference type="NCBI Taxonomy" id="2654843"/>
    <lineage>
        <taxon>Bacteria</taxon>
        <taxon>Pseudomonadati</taxon>
        <taxon>Bacteroidota</taxon>
        <taxon>Flavobacteriia</taxon>
        <taxon>Flavobacteriales</taxon>
        <taxon>Flavobacteriaceae</taxon>
        <taxon>Flavobacterium</taxon>
    </lineage>
</organism>
<proteinExistence type="inferred from homology"/>
<name>A0A9N8P0H9_9FLAO</name>
<dbReference type="NCBIfam" id="TIGR04056">
    <property type="entry name" value="OMP_RagA_SusC"/>
    <property type="match status" value="1"/>
</dbReference>
<dbReference type="InterPro" id="IPR012910">
    <property type="entry name" value="Plug_dom"/>
</dbReference>
<dbReference type="Pfam" id="PF07715">
    <property type="entry name" value="Plug"/>
    <property type="match status" value="1"/>
</dbReference>
<evidence type="ECO:0000256" key="2">
    <source>
        <dbReference type="PROSITE-ProRule" id="PRU01360"/>
    </source>
</evidence>
<dbReference type="EMBL" id="CAIJDE010000029">
    <property type="protein sequence ID" value="CAC9973023.1"/>
    <property type="molecule type" value="Genomic_DNA"/>
</dbReference>
<keyword evidence="5" id="KW-0675">Receptor</keyword>
<dbReference type="InterPro" id="IPR008969">
    <property type="entry name" value="CarboxyPept-like_regulatory"/>
</dbReference>
<gene>
    <name evidence="5" type="ORF">FLAPXU55_00702</name>
</gene>
<protein>
    <submittedName>
        <fullName evidence="5">TonB-dependent receptor P39</fullName>
    </submittedName>
</protein>
<dbReference type="RefSeq" id="WP_180856606.1">
    <property type="nucleotide sequence ID" value="NZ_CAIJDE010000029.1"/>
</dbReference>
<sequence length="1122" mass="124412">MKQALLKRCSFLLFTLMSVMSYAQNSNLVTVTGTVTDHVSGLLPGVNVTEKSTKNNVTTDFNGQFQIKVKPNATLVFSFIGMRKQEVAIGTRTTVNVKLTEDSNELQNIVVVGYGSQKKEKLTGAIATINATDIQELPVSNLSDALRGLVPGLSVIDGGGRPGDAGSIEIRQTYGFSKDGSSKTPLIVIDDMIQVDPVTGRASLEAFNRLDPSEIESMTVLKDASAAIYGSRASQGAIVIKTKRGKSGVPSFSYFSQFAVNDAVSHSKTMSAYDYGVFSNRFFTGGNNIGTNGSYLFTPAELEEMKGLNYDWLEEAWKPAIQQKHTLSVNGGTEKATYFAGINYFTQGANLGKQDYNKWNFRTGMTAKISSSLDFSAAVSGNSGDIEKSFTKASSGINDSSYASASGGEQADYGFLLHMPKYIPWETVVDGKEYYMSPFARTDRTLGSANANNTIAGYNYFASLNNGSKQISSDFSYNVNMSLNWKVPFIKGLSIKGTYSRTQNSESTEQVQLPYDLARIMGYEKLDSHLASAALPTTTNNGVDNYYVIETNTRSSRVYYDSFNSKAMQANFFIDYNRTFDNHEIGAMFSVERSETEFNSTRLAFENTGKDYAGSYQTAGTLTTNSTALKGEQGTLSYLGRVNYSYKSRYMLQFLFRSDASTKFAPENYWGFFPSLQAGWIVSKEDWFTNNVSWIDFLKVRYSIGKTGNDNINPWRWMKLYDVNADKGFQFGSNGGMLGGSVTPRVEPNRNVGWDATVKNNLGIDLAVLKNRLSLTADFYYDKSKNMLTGMAGVVGVPISVGGGFAEENYAAVDSWGAEFSLAWKDKINKDFNYNVGVNFGLSDNEIKKYPEPALMHPSNNLTQAGQSTFFPQWGFRTWKGTSTGDGILRTDEDVTNYWNYLTANAAAVGGAPNYMGISSVSNMRRGMLAYEDAGGQFNDKDGTQAGPNGQIQKNEDYVKLVNKNRTYGFTTNFGGRYKSFFFKAQIATSWGGYRAIDVVKQGTGSTHNMWARETFWNDMYADDNPNGKYPNLANQDYIAVPSDFWQLDTFRCTVRNLTLGFDMPKEILDKVKIAKWSIGVTGNNLWDLYNPYPDHYRNMYDSSSENYPTLRTWAVTFNITF</sequence>
<dbReference type="PANTHER" id="PTHR30069:SF29">
    <property type="entry name" value="HEMOGLOBIN AND HEMOGLOBIN-HAPTOGLOBIN-BINDING PROTEIN 1-RELATED"/>
    <property type="match status" value="1"/>
</dbReference>
<comment type="subcellular location">
    <subcellularLocation>
        <location evidence="2">Cell outer membrane</location>
        <topology evidence="2">Multi-pass membrane protein</topology>
    </subcellularLocation>
</comment>
<dbReference type="SUPFAM" id="SSF56935">
    <property type="entry name" value="Porins"/>
    <property type="match status" value="1"/>
</dbReference>
<dbReference type="InterPro" id="IPR037066">
    <property type="entry name" value="Plug_dom_sf"/>
</dbReference>
<dbReference type="Gene3D" id="2.170.130.10">
    <property type="entry name" value="TonB-dependent receptor, plug domain"/>
    <property type="match status" value="1"/>
</dbReference>
<dbReference type="GO" id="GO:0015344">
    <property type="term" value="F:siderophore uptake transmembrane transporter activity"/>
    <property type="evidence" value="ECO:0007669"/>
    <property type="project" value="TreeGrafter"/>
</dbReference>
<dbReference type="PANTHER" id="PTHR30069">
    <property type="entry name" value="TONB-DEPENDENT OUTER MEMBRANE RECEPTOR"/>
    <property type="match status" value="1"/>
</dbReference>
<dbReference type="SUPFAM" id="SSF49464">
    <property type="entry name" value="Carboxypeptidase regulatory domain-like"/>
    <property type="match status" value="1"/>
</dbReference>